<evidence type="ECO:0000313" key="2">
    <source>
        <dbReference type="Proteomes" id="UP001207468"/>
    </source>
</evidence>
<accession>A0ACC0U1H0</accession>
<evidence type="ECO:0000313" key="1">
    <source>
        <dbReference type="EMBL" id="KAI9456903.1"/>
    </source>
</evidence>
<keyword evidence="2" id="KW-1185">Reference proteome</keyword>
<comment type="caution">
    <text evidence="1">The sequence shown here is derived from an EMBL/GenBank/DDBJ whole genome shotgun (WGS) entry which is preliminary data.</text>
</comment>
<name>A0ACC0U1H0_9AGAM</name>
<sequence>MNRGWVLLQVRPAGVRLKRERGEVMLALTGTSTKELRWAMSGGAGNELSAIEREEMHSTALDELAGRPFQLMERLPRHLLTDDIVRLTGTLRSDGGMKVSKSVISLLSHLTRLALAGPPTMQPFHVSLLALAISNAIPTLAELESLAFSAYHRCLASARDGAALRRTAVLRRDKLLPAMNPEVPWPLDREELRFFYSDHKTSQWQLASVDRNGSVYKSRNDRKVWILSRKAKFPNPDPKPVCERHASTTTYLFLPSSIQSDLPELTTCPPYSCLTSTLGGLKYLSLRPLLDNLQESAFELRIERSVRTADRQPMHLVDHVVKFADIGTLVVEKADTDQHERRDRGALGGRFCHNSTTPAIIDPTLQAEDEYTRPSSHGTIQWNGSRGSRSIVVPIEIAPIVHPPVIRIVDWLSLLSRDVAAMEIKTKSIPWRCLERVIEVISRTGSVPGSHGVREERRASLVVSELLGRSKRIAELKINFHYVVLAVYTSPSRTVHNVLKLSLDEARSRQYGRIQGLQGWSVVIKDLRQFLGMYWKTVFLALGSDSWVDRRSWGALIGRLDIMASPVA</sequence>
<protein>
    <submittedName>
        <fullName evidence="1">Uncharacterized protein</fullName>
    </submittedName>
</protein>
<organism evidence="1 2">
    <name type="scientific">Russula earlei</name>
    <dbReference type="NCBI Taxonomy" id="71964"/>
    <lineage>
        <taxon>Eukaryota</taxon>
        <taxon>Fungi</taxon>
        <taxon>Dikarya</taxon>
        <taxon>Basidiomycota</taxon>
        <taxon>Agaricomycotina</taxon>
        <taxon>Agaricomycetes</taxon>
        <taxon>Russulales</taxon>
        <taxon>Russulaceae</taxon>
        <taxon>Russula</taxon>
    </lineage>
</organism>
<reference evidence="1" key="1">
    <citation type="submission" date="2021-03" db="EMBL/GenBank/DDBJ databases">
        <title>Evolutionary priming and transition to the ectomycorrhizal habit in an iconic lineage of mushroom-forming fungi: is preadaptation a requirement?</title>
        <authorList>
            <consortium name="DOE Joint Genome Institute"/>
            <person name="Looney B.P."/>
            <person name="Miyauchi S."/>
            <person name="Morin E."/>
            <person name="Drula E."/>
            <person name="Courty P.E."/>
            <person name="Chicoki N."/>
            <person name="Fauchery L."/>
            <person name="Kohler A."/>
            <person name="Kuo A."/>
            <person name="LaButti K."/>
            <person name="Pangilinan J."/>
            <person name="Lipzen A."/>
            <person name="Riley R."/>
            <person name="Andreopoulos W."/>
            <person name="He G."/>
            <person name="Johnson J."/>
            <person name="Barry K.W."/>
            <person name="Grigoriev I.V."/>
            <person name="Nagy L."/>
            <person name="Hibbett D."/>
            <person name="Henrissat B."/>
            <person name="Matheny P.B."/>
            <person name="Labbe J."/>
            <person name="Martin A.F."/>
        </authorList>
    </citation>
    <scope>NUCLEOTIDE SEQUENCE</scope>
    <source>
        <strain evidence="1">BPL698</strain>
    </source>
</reference>
<proteinExistence type="predicted"/>
<dbReference type="Proteomes" id="UP001207468">
    <property type="component" value="Unassembled WGS sequence"/>
</dbReference>
<dbReference type="EMBL" id="JAGFNK010000229">
    <property type="protein sequence ID" value="KAI9456903.1"/>
    <property type="molecule type" value="Genomic_DNA"/>
</dbReference>
<gene>
    <name evidence="1" type="ORF">F5148DRAFT_1151251</name>
</gene>